<name>A0AAN8FF55_TRICO</name>
<dbReference type="SUPFAM" id="SSF63712">
    <property type="entry name" value="Nicotinic receptor ligand binding domain-like"/>
    <property type="match status" value="1"/>
</dbReference>
<dbReference type="AlphaFoldDB" id="A0AAN8FF55"/>
<organism evidence="2 3">
    <name type="scientific">Trichostrongylus colubriformis</name>
    <name type="common">Black scour worm</name>
    <dbReference type="NCBI Taxonomy" id="6319"/>
    <lineage>
        <taxon>Eukaryota</taxon>
        <taxon>Metazoa</taxon>
        <taxon>Ecdysozoa</taxon>
        <taxon>Nematoda</taxon>
        <taxon>Chromadorea</taxon>
        <taxon>Rhabditida</taxon>
        <taxon>Rhabditina</taxon>
        <taxon>Rhabditomorpha</taxon>
        <taxon>Strongyloidea</taxon>
        <taxon>Trichostrongylidae</taxon>
        <taxon>Trichostrongylus</taxon>
    </lineage>
</organism>
<dbReference type="Pfam" id="PF02931">
    <property type="entry name" value="Neur_chan_LBD"/>
    <property type="match status" value="1"/>
</dbReference>
<dbReference type="InterPro" id="IPR036734">
    <property type="entry name" value="Neur_chan_lig-bd_sf"/>
</dbReference>
<sequence length="90" mass="10722">EYLGDYDENEERLVIDLFQDYNSLIRPVQNISSPPVTVDFGVAMILLINVDEKNQILQTNVWLTMKWNDFQLRWHPEDYGRTIYHCLTNC</sequence>
<comment type="caution">
    <text evidence="2">The sequence shown here is derived from an EMBL/GenBank/DDBJ whole genome shotgun (WGS) entry which is preliminary data.</text>
</comment>
<evidence type="ECO:0000313" key="3">
    <source>
        <dbReference type="Proteomes" id="UP001331761"/>
    </source>
</evidence>
<evidence type="ECO:0000313" key="2">
    <source>
        <dbReference type="EMBL" id="KAK5977602.1"/>
    </source>
</evidence>
<evidence type="ECO:0000259" key="1">
    <source>
        <dbReference type="Pfam" id="PF02931"/>
    </source>
</evidence>
<dbReference type="GO" id="GO:0005230">
    <property type="term" value="F:extracellular ligand-gated monoatomic ion channel activity"/>
    <property type="evidence" value="ECO:0007669"/>
    <property type="project" value="InterPro"/>
</dbReference>
<dbReference type="GO" id="GO:0016020">
    <property type="term" value="C:membrane"/>
    <property type="evidence" value="ECO:0007669"/>
    <property type="project" value="InterPro"/>
</dbReference>
<feature type="non-terminal residue" evidence="2">
    <location>
        <position position="1"/>
    </location>
</feature>
<proteinExistence type="predicted"/>
<dbReference type="InterPro" id="IPR006202">
    <property type="entry name" value="Neur_chan_lig-bd"/>
</dbReference>
<keyword evidence="3" id="KW-1185">Reference proteome</keyword>
<dbReference type="Gene3D" id="2.70.170.10">
    <property type="entry name" value="Neurotransmitter-gated ion-channel ligand-binding domain"/>
    <property type="match status" value="1"/>
</dbReference>
<dbReference type="Proteomes" id="UP001331761">
    <property type="component" value="Unassembled WGS sequence"/>
</dbReference>
<gene>
    <name evidence="2" type="ORF">GCK32_020180</name>
</gene>
<feature type="domain" description="Neurotransmitter-gated ion-channel ligand-binding" evidence="1">
    <location>
        <begin position="10"/>
        <end position="81"/>
    </location>
</feature>
<accession>A0AAN8FF55</accession>
<dbReference type="EMBL" id="WIXE01010397">
    <property type="protein sequence ID" value="KAK5977602.1"/>
    <property type="molecule type" value="Genomic_DNA"/>
</dbReference>
<protein>
    <recommendedName>
        <fullName evidence="1">Neurotransmitter-gated ion-channel ligand-binding domain-containing protein</fullName>
    </recommendedName>
</protein>
<reference evidence="2 3" key="1">
    <citation type="submission" date="2019-10" db="EMBL/GenBank/DDBJ databases">
        <title>Assembly and Annotation for the nematode Trichostrongylus colubriformis.</title>
        <authorList>
            <person name="Martin J."/>
        </authorList>
    </citation>
    <scope>NUCLEOTIDE SEQUENCE [LARGE SCALE GENOMIC DNA]</scope>
    <source>
        <strain evidence="2">G859</strain>
        <tissue evidence="2">Whole worm</tissue>
    </source>
</reference>